<sequence length="378" mass="39128">MLHPAAWWLWAIGLATAASRTTNPLLLLLVVAVAGYVVSARREAGTSSPFGAFLRLGLFVIAMRVVLQALLGGGVPGTTILLRLPEVPLPAAAGGVRLGGPVSLEEVLAAAYDGARLAAVLACIGAANALASPRRLLRYVPATLYDVGTALVVALTYAPQMVDDARRVRAARRLRGHAGRGPRELARLAVPVLDGALERSLELAASMESRGYGRTVFRDDRSRRWATSLTMLGLGGVVAGTYGVLDGGSSPLLGLPLLAVGAVAVLAALLVGARRDPRSRYRPDPWAVPEWLTVLCGVTAAGLVIAAAQRGTPGLVPITVPAQWPTLPWLPAAGVLFALLPAWFTPMPPARAALRAGLRADATAAGTDRSGSTLGTAA</sequence>
<protein>
    <submittedName>
        <fullName evidence="2">Energy-coupling factor transporter transmembrane protein EcfT</fullName>
    </submittedName>
</protein>
<feature type="transmembrane region" description="Helical" evidence="1">
    <location>
        <begin position="251"/>
        <end position="271"/>
    </location>
</feature>
<evidence type="ECO:0000313" key="2">
    <source>
        <dbReference type="EMBL" id="MFC6006422.1"/>
    </source>
</evidence>
<feature type="transmembrane region" description="Helical" evidence="1">
    <location>
        <begin position="6"/>
        <end position="38"/>
    </location>
</feature>
<comment type="caution">
    <text evidence="2">The sequence shown here is derived from an EMBL/GenBank/DDBJ whole genome shotgun (WGS) entry which is preliminary data.</text>
</comment>
<feature type="transmembrane region" description="Helical" evidence="1">
    <location>
        <begin position="50"/>
        <end position="71"/>
    </location>
</feature>
<keyword evidence="3" id="KW-1185">Reference proteome</keyword>
<keyword evidence="1" id="KW-1133">Transmembrane helix</keyword>
<evidence type="ECO:0000256" key="1">
    <source>
        <dbReference type="SAM" id="Phobius"/>
    </source>
</evidence>
<keyword evidence="1" id="KW-0472">Membrane</keyword>
<name>A0ABW1JAX0_9ACTN</name>
<dbReference type="PANTHER" id="PTHR33514">
    <property type="entry name" value="PROTEIN ABCI12, CHLOROPLASTIC"/>
    <property type="match status" value="1"/>
</dbReference>
<dbReference type="PANTHER" id="PTHR33514:SF15">
    <property type="entry name" value="COBALT TRANSPORT PROTEIN"/>
    <property type="match status" value="1"/>
</dbReference>
<reference evidence="3" key="1">
    <citation type="journal article" date="2019" name="Int. J. Syst. Evol. Microbiol.">
        <title>The Global Catalogue of Microorganisms (GCM) 10K type strain sequencing project: providing services to taxonomists for standard genome sequencing and annotation.</title>
        <authorList>
            <consortium name="The Broad Institute Genomics Platform"/>
            <consortium name="The Broad Institute Genome Sequencing Center for Infectious Disease"/>
            <person name="Wu L."/>
            <person name="Ma J."/>
        </authorList>
    </citation>
    <scope>NUCLEOTIDE SEQUENCE [LARGE SCALE GENOMIC DNA]</scope>
    <source>
        <strain evidence="3">KACC 14249</strain>
    </source>
</reference>
<accession>A0ABW1JAX0</accession>
<feature type="transmembrane region" description="Helical" evidence="1">
    <location>
        <begin position="328"/>
        <end position="345"/>
    </location>
</feature>
<gene>
    <name evidence="2" type="ORF">ACFQDO_04690</name>
</gene>
<organism evidence="2 3">
    <name type="scientific">Angustibacter luteus</name>
    <dbReference type="NCBI Taxonomy" id="658456"/>
    <lineage>
        <taxon>Bacteria</taxon>
        <taxon>Bacillati</taxon>
        <taxon>Actinomycetota</taxon>
        <taxon>Actinomycetes</taxon>
        <taxon>Kineosporiales</taxon>
        <taxon>Kineosporiaceae</taxon>
    </lineage>
</organism>
<evidence type="ECO:0000313" key="3">
    <source>
        <dbReference type="Proteomes" id="UP001596189"/>
    </source>
</evidence>
<feature type="transmembrane region" description="Helical" evidence="1">
    <location>
        <begin position="291"/>
        <end position="308"/>
    </location>
</feature>
<feature type="transmembrane region" description="Helical" evidence="1">
    <location>
        <begin position="225"/>
        <end position="245"/>
    </location>
</feature>
<proteinExistence type="predicted"/>
<dbReference type="RefSeq" id="WP_345717257.1">
    <property type="nucleotide sequence ID" value="NZ_BAABFP010000005.1"/>
</dbReference>
<dbReference type="Proteomes" id="UP001596189">
    <property type="component" value="Unassembled WGS sequence"/>
</dbReference>
<keyword evidence="1 2" id="KW-0812">Transmembrane</keyword>
<dbReference type="EMBL" id="JBHSRD010000002">
    <property type="protein sequence ID" value="MFC6006422.1"/>
    <property type="molecule type" value="Genomic_DNA"/>
</dbReference>